<comment type="similarity">
    <text evidence="1">Belongs to the ComF/GntX family.</text>
</comment>
<evidence type="ECO:0000256" key="1">
    <source>
        <dbReference type="ARBA" id="ARBA00008007"/>
    </source>
</evidence>
<sequence length="247" mass="27995">MGSVTRLTNVWEQVSALLTHHKHCYVCKQSSALLVCEYCRYDTSIAHFEVPGFDLLEKPSVSEHLVSPYYHHLYALGKYEGILKALINRLKFSKEPLAAQVLSRFFVDYIYPRMAHTSELPEVLVPVPLSKWRYAQRGYNQARLLAHALGKRCDLPVYDCVKRLRHTKAQSELNREQRLENIHDAFALCSSIEYKHIALVDDVVTTGATINSACKAIVASYPDITVSVWSMALSPPTRTKTQNSGDI</sequence>
<dbReference type="RefSeq" id="WP_382405254.1">
    <property type="nucleotide sequence ID" value="NZ_JBHSGU010000001.1"/>
</dbReference>
<comment type="caution">
    <text evidence="2">The sequence shown here is derived from an EMBL/GenBank/DDBJ whole genome shotgun (WGS) entry which is preliminary data.</text>
</comment>
<dbReference type="Proteomes" id="UP001595897">
    <property type="component" value="Unassembled WGS sequence"/>
</dbReference>
<dbReference type="CDD" id="cd06223">
    <property type="entry name" value="PRTases_typeI"/>
    <property type="match status" value="1"/>
</dbReference>
<dbReference type="EMBL" id="JBHSGU010000001">
    <property type="protein sequence ID" value="MFC4698641.1"/>
    <property type="molecule type" value="Genomic_DNA"/>
</dbReference>
<accession>A0ABV9LS54</accession>
<dbReference type="PANTHER" id="PTHR47505:SF1">
    <property type="entry name" value="DNA UTILIZATION PROTEIN YHGH"/>
    <property type="match status" value="1"/>
</dbReference>
<dbReference type="InterPro" id="IPR051910">
    <property type="entry name" value="ComF/GntX_DNA_util-trans"/>
</dbReference>
<dbReference type="SUPFAM" id="SSF53271">
    <property type="entry name" value="PRTase-like"/>
    <property type="match status" value="1"/>
</dbReference>
<name>A0ABV9LS54_9ALTE</name>
<evidence type="ECO:0000313" key="3">
    <source>
        <dbReference type="Proteomes" id="UP001595897"/>
    </source>
</evidence>
<reference evidence="3" key="1">
    <citation type="journal article" date="2019" name="Int. J. Syst. Evol. Microbiol.">
        <title>The Global Catalogue of Microorganisms (GCM) 10K type strain sequencing project: providing services to taxonomists for standard genome sequencing and annotation.</title>
        <authorList>
            <consortium name="The Broad Institute Genomics Platform"/>
            <consortium name="The Broad Institute Genome Sequencing Center for Infectious Disease"/>
            <person name="Wu L."/>
            <person name="Ma J."/>
        </authorList>
    </citation>
    <scope>NUCLEOTIDE SEQUENCE [LARGE SCALE GENOMIC DNA]</scope>
    <source>
        <strain evidence="3">KACC 12507</strain>
    </source>
</reference>
<dbReference type="PANTHER" id="PTHR47505">
    <property type="entry name" value="DNA UTILIZATION PROTEIN YHGH"/>
    <property type="match status" value="1"/>
</dbReference>
<evidence type="ECO:0000313" key="2">
    <source>
        <dbReference type="EMBL" id="MFC4698641.1"/>
    </source>
</evidence>
<dbReference type="InterPro" id="IPR029057">
    <property type="entry name" value="PRTase-like"/>
</dbReference>
<keyword evidence="3" id="KW-1185">Reference proteome</keyword>
<dbReference type="Gene3D" id="3.40.50.2020">
    <property type="match status" value="1"/>
</dbReference>
<proteinExistence type="inferred from homology"/>
<organism evidence="2 3">
    <name type="scientific">Glaciecola siphonariae</name>
    <dbReference type="NCBI Taxonomy" id="521012"/>
    <lineage>
        <taxon>Bacteria</taxon>
        <taxon>Pseudomonadati</taxon>
        <taxon>Pseudomonadota</taxon>
        <taxon>Gammaproteobacteria</taxon>
        <taxon>Alteromonadales</taxon>
        <taxon>Alteromonadaceae</taxon>
        <taxon>Glaciecola</taxon>
    </lineage>
</organism>
<protein>
    <submittedName>
        <fullName evidence="2">ComF family protein</fullName>
    </submittedName>
</protein>
<dbReference type="InterPro" id="IPR000836">
    <property type="entry name" value="PRTase_dom"/>
</dbReference>
<gene>
    <name evidence="2" type="ORF">ACFO4O_00520</name>
</gene>